<dbReference type="AlphaFoldDB" id="A0A4C1XWM5"/>
<dbReference type="EMBL" id="BGZK01000997">
    <property type="protein sequence ID" value="GBP67936.1"/>
    <property type="molecule type" value="Genomic_DNA"/>
</dbReference>
<keyword evidence="2" id="KW-1185">Reference proteome</keyword>
<evidence type="ECO:0000313" key="2">
    <source>
        <dbReference type="Proteomes" id="UP000299102"/>
    </source>
</evidence>
<accession>A0A4C1XWM5</accession>
<protein>
    <submittedName>
        <fullName evidence="1">Uncharacterized protein</fullName>
    </submittedName>
</protein>
<dbReference type="Proteomes" id="UP000299102">
    <property type="component" value="Unassembled WGS sequence"/>
</dbReference>
<name>A0A4C1XWM5_EUMVA</name>
<evidence type="ECO:0000313" key="1">
    <source>
        <dbReference type="EMBL" id="GBP67936.1"/>
    </source>
</evidence>
<gene>
    <name evidence="1" type="ORF">EVAR_25332_1</name>
</gene>
<organism evidence="1 2">
    <name type="scientific">Eumeta variegata</name>
    <name type="common">Bagworm moth</name>
    <name type="synonym">Eumeta japonica</name>
    <dbReference type="NCBI Taxonomy" id="151549"/>
    <lineage>
        <taxon>Eukaryota</taxon>
        <taxon>Metazoa</taxon>
        <taxon>Ecdysozoa</taxon>
        <taxon>Arthropoda</taxon>
        <taxon>Hexapoda</taxon>
        <taxon>Insecta</taxon>
        <taxon>Pterygota</taxon>
        <taxon>Neoptera</taxon>
        <taxon>Endopterygota</taxon>
        <taxon>Lepidoptera</taxon>
        <taxon>Glossata</taxon>
        <taxon>Ditrysia</taxon>
        <taxon>Tineoidea</taxon>
        <taxon>Psychidae</taxon>
        <taxon>Oiketicinae</taxon>
        <taxon>Eumeta</taxon>
    </lineage>
</organism>
<reference evidence="1 2" key="1">
    <citation type="journal article" date="2019" name="Commun. Biol.">
        <title>The bagworm genome reveals a unique fibroin gene that provides high tensile strength.</title>
        <authorList>
            <person name="Kono N."/>
            <person name="Nakamura H."/>
            <person name="Ohtoshi R."/>
            <person name="Tomita M."/>
            <person name="Numata K."/>
            <person name="Arakawa K."/>
        </authorList>
    </citation>
    <scope>NUCLEOTIDE SEQUENCE [LARGE SCALE GENOMIC DNA]</scope>
</reference>
<sequence>MKALSRTRSTFRAFRNHLAAIRQPNTVLFVRESTKRKARKLEVERREAFSLKVFWRPNWGETDRKGIARGETVRLGSSHVAVKTLRRQGKAGRMNEYSLCSERIFPLLRFRFCSVHADDFTFERKSDKHDRWRIPTTRVRTRSVGDVRQITSSVKLILARRASDAAEIARHRSLGEIGRAGGIKQTGGAEALTTRDAPAPRVTTRPGAVGGLLSAQNQRASMQKGRAEFKSVDLYPVLRNSNIIPLLYSTIDVNLTLKNSEETEIGEILRVQGRGYVVDALTVPDQTLDIC</sequence>
<comment type="caution">
    <text evidence="1">The sequence shown here is derived from an EMBL/GenBank/DDBJ whole genome shotgun (WGS) entry which is preliminary data.</text>
</comment>
<proteinExistence type="predicted"/>